<dbReference type="RefSeq" id="WP_375791667.1">
    <property type="nucleotide sequence ID" value="NZ_JAAOZT010000009.1"/>
</dbReference>
<name>A0A840RQE3_9BURK</name>
<dbReference type="AlphaFoldDB" id="A0A840RQE3"/>
<dbReference type="InterPro" id="IPR013154">
    <property type="entry name" value="ADH-like_N"/>
</dbReference>
<evidence type="ECO:0000313" key="4">
    <source>
        <dbReference type="Proteomes" id="UP000571084"/>
    </source>
</evidence>
<reference evidence="3 4" key="1">
    <citation type="submission" date="2020-08" db="EMBL/GenBank/DDBJ databases">
        <title>Genomic Encyclopedia of Type Strains, Phase IV (KMG-IV): sequencing the most valuable type-strain genomes for metagenomic binning, comparative biology and taxonomic classification.</title>
        <authorList>
            <person name="Goeker M."/>
        </authorList>
    </citation>
    <scope>NUCLEOTIDE SEQUENCE [LARGE SCALE GENOMIC DNA]</scope>
    <source>
        <strain evidence="3 4">DSM 23240</strain>
    </source>
</reference>
<dbReference type="Gene3D" id="3.90.180.10">
    <property type="entry name" value="Medium-chain alcohol dehydrogenases, catalytic domain"/>
    <property type="match status" value="1"/>
</dbReference>
<dbReference type="PANTHER" id="PTHR44154">
    <property type="entry name" value="QUINONE OXIDOREDUCTASE"/>
    <property type="match status" value="1"/>
</dbReference>
<evidence type="ECO:0000259" key="2">
    <source>
        <dbReference type="Pfam" id="PF08240"/>
    </source>
</evidence>
<dbReference type="Pfam" id="PF08240">
    <property type="entry name" value="ADH_N"/>
    <property type="match status" value="1"/>
</dbReference>
<dbReference type="Proteomes" id="UP000571084">
    <property type="component" value="Unassembled WGS sequence"/>
</dbReference>
<sequence length="95" mass="10355">MRAILIREYGEPESLKIEDIPEFTGGDDEVLIDVHAIGINYPDLLVISGRYQTLPPRPFSPDKDAAGVTIAIPPGDTECRMKSLRSTAPTRSSAT</sequence>
<gene>
    <name evidence="3" type="ORF">HNR39_001765</name>
</gene>
<keyword evidence="4" id="KW-1185">Reference proteome</keyword>
<protein>
    <submittedName>
        <fullName evidence="3">NADPH:quinone reductase-like Zn-dependent oxidoreductase</fullName>
    </submittedName>
</protein>
<keyword evidence="1" id="KW-0521">NADP</keyword>
<evidence type="ECO:0000256" key="1">
    <source>
        <dbReference type="ARBA" id="ARBA00022857"/>
    </source>
</evidence>
<organism evidence="3 4">
    <name type="scientific">Glaciimonas immobilis</name>
    <dbReference type="NCBI Taxonomy" id="728004"/>
    <lineage>
        <taxon>Bacteria</taxon>
        <taxon>Pseudomonadati</taxon>
        <taxon>Pseudomonadota</taxon>
        <taxon>Betaproteobacteria</taxon>
        <taxon>Burkholderiales</taxon>
        <taxon>Oxalobacteraceae</taxon>
        <taxon>Glaciimonas</taxon>
    </lineage>
</organism>
<dbReference type="EMBL" id="JACHHQ010000003">
    <property type="protein sequence ID" value="MBB5199933.1"/>
    <property type="molecule type" value="Genomic_DNA"/>
</dbReference>
<dbReference type="InterPro" id="IPR011032">
    <property type="entry name" value="GroES-like_sf"/>
</dbReference>
<feature type="domain" description="Alcohol dehydrogenase-like N-terminal" evidence="2">
    <location>
        <begin position="26"/>
        <end position="77"/>
    </location>
</feature>
<dbReference type="SUPFAM" id="SSF50129">
    <property type="entry name" value="GroES-like"/>
    <property type="match status" value="1"/>
</dbReference>
<evidence type="ECO:0000313" key="3">
    <source>
        <dbReference type="EMBL" id="MBB5199933.1"/>
    </source>
</evidence>
<dbReference type="PANTHER" id="PTHR44154:SF1">
    <property type="entry name" value="QUINONE OXIDOREDUCTASE"/>
    <property type="match status" value="1"/>
</dbReference>
<accession>A0A840RQE3</accession>
<proteinExistence type="predicted"/>
<comment type="caution">
    <text evidence="3">The sequence shown here is derived from an EMBL/GenBank/DDBJ whole genome shotgun (WGS) entry which is preliminary data.</text>
</comment>
<dbReference type="InterPro" id="IPR051603">
    <property type="entry name" value="Zinc-ADH_QOR/CCCR"/>
</dbReference>